<keyword evidence="2" id="KW-1185">Reference proteome</keyword>
<organism evidence="1 2">
    <name type="scientific">Iphiclides podalirius</name>
    <name type="common">scarce swallowtail</name>
    <dbReference type="NCBI Taxonomy" id="110791"/>
    <lineage>
        <taxon>Eukaryota</taxon>
        <taxon>Metazoa</taxon>
        <taxon>Ecdysozoa</taxon>
        <taxon>Arthropoda</taxon>
        <taxon>Hexapoda</taxon>
        <taxon>Insecta</taxon>
        <taxon>Pterygota</taxon>
        <taxon>Neoptera</taxon>
        <taxon>Endopterygota</taxon>
        <taxon>Lepidoptera</taxon>
        <taxon>Glossata</taxon>
        <taxon>Ditrysia</taxon>
        <taxon>Papilionoidea</taxon>
        <taxon>Papilionidae</taxon>
        <taxon>Papilioninae</taxon>
        <taxon>Iphiclides</taxon>
    </lineage>
</organism>
<evidence type="ECO:0000313" key="1">
    <source>
        <dbReference type="EMBL" id="CAH2050932.1"/>
    </source>
</evidence>
<evidence type="ECO:0008006" key="3">
    <source>
        <dbReference type="Google" id="ProtNLM"/>
    </source>
</evidence>
<evidence type="ECO:0000313" key="2">
    <source>
        <dbReference type="Proteomes" id="UP000837857"/>
    </source>
</evidence>
<name>A0ABN8I9E1_9NEOP</name>
<feature type="non-terminal residue" evidence="1">
    <location>
        <position position="184"/>
    </location>
</feature>
<accession>A0ABN8I9E1</accession>
<protein>
    <recommendedName>
        <fullName evidence="3">SHSP domain-containing protein</fullName>
    </recommendedName>
</protein>
<dbReference type="Proteomes" id="UP000837857">
    <property type="component" value="Chromosome 2"/>
</dbReference>
<sequence>MYRLFAYALLLNIIPGHFWHDKQKHGCGYSYDHRNRIQQKKHRHQEVSDFERLSQCVKTADRILKTSCTQSPYSRTREFLGVEFYSLKYNLQEFPENTISVKVKNRVIYVRTTQQGIPDFTDLRILPQFVNSTDAAWYFDNGMLTVLFSYKNKPKTEVALDCVEIDNKLIVVAKMTLLKFLGKQ</sequence>
<dbReference type="EMBL" id="OW152814">
    <property type="protein sequence ID" value="CAH2050932.1"/>
    <property type="molecule type" value="Genomic_DNA"/>
</dbReference>
<proteinExistence type="predicted"/>
<gene>
    <name evidence="1" type="ORF">IPOD504_LOCUS7783</name>
</gene>
<reference evidence="1" key="1">
    <citation type="submission" date="2022-03" db="EMBL/GenBank/DDBJ databases">
        <authorList>
            <person name="Martin H S."/>
        </authorList>
    </citation>
    <scope>NUCLEOTIDE SEQUENCE</scope>
</reference>